<dbReference type="EMBL" id="VIRB01000129">
    <property type="protein sequence ID" value="NDO71009.1"/>
    <property type="molecule type" value="Genomic_DNA"/>
</dbReference>
<organism evidence="1 2">
    <name type="scientific">Schaedlerella arabinosiphila</name>
    <dbReference type="NCBI Taxonomy" id="2044587"/>
    <lineage>
        <taxon>Bacteria</taxon>
        <taxon>Bacillati</taxon>
        <taxon>Bacillota</taxon>
        <taxon>Clostridia</taxon>
        <taxon>Lachnospirales</taxon>
        <taxon>Lachnospiraceae</taxon>
        <taxon>Schaedlerella</taxon>
    </lineage>
</organism>
<dbReference type="Proteomes" id="UP000474104">
    <property type="component" value="Unassembled WGS sequence"/>
</dbReference>
<comment type="caution">
    <text evidence="1">The sequence shown here is derived from an EMBL/GenBank/DDBJ whole genome shotgun (WGS) entry which is preliminary data.</text>
</comment>
<protein>
    <submittedName>
        <fullName evidence="1">Uncharacterized protein</fullName>
    </submittedName>
</protein>
<gene>
    <name evidence="1" type="ORF">FMM80_21070</name>
</gene>
<proteinExistence type="predicted"/>
<evidence type="ECO:0000313" key="1">
    <source>
        <dbReference type="EMBL" id="NDO71009.1"/>
    </source>
</evidence>
<evidence type="ECO:0000313" key="2">
    <source>
        <dbReference type="Proteomes" id="UP000474104"/>
    </source>
</evidence>
<dbReference type="AlphaFoldDB" id="A0A9X5CAG7"/>
<name>A0A9X5CAG7_9FIRM</name>
<dbReference type="RefSeq" id="WP_004079843.1">
    <property type="nucleotide sequence ID" value="NZ_VIRB01000129.1"/>
</dbReference>
<sequence length="104" mass="12294">MSNRNRRKHKQTREEFSMAKYEMIKMLLPMYTVLDKDWKKIIKDTDSSFMEEYAFFRATGIDNRTVDGVLDWLYGARLLVGGSEKQRITRIIDALESHIVFQLG</sequence>
<accession>A0A9X5CAG7</accession>
<reference evidence="1 2" key="1">
    <citation type="submission" date="2019-07" db="EMBL/GenBank/DDBJ databases">
        <title>Draft genome sequences of 15 bacterial species constituting the stable defined intestinal microbiota of the GM15 gnotobiotic mouse model.</title>
        <authorList>
            <person name="Elie C."/>
            <person name="Mathieu A."/>
            <person name="Saliou A."/>
            <person name="Darnaud M."/>
            <person name="Leulier F."/>
            <person name="Tamellini A."/>
        </authorList>
    </citation>
    <scope>NUCLEOTIDE SEQUENCE [LARGE SCALE GENOMIC DNA]</scope>
    <source>
        <strain evidence="2">ASF 502</strain>
    </source>
</reference>